<dbReference type="Proteomes" id="UP000325313">
    <property type="component" value="Unassembled WGS sequence"/>
</dbReference>
<organism evidence="1 2">
    <name type="scientific">Puccinia graminis f. sp. tritici</name>
    <dbReference type="NCBI Taxonomy" id="56615"/>
    <lineage>
        <taxon>Eukaryota</taxon>
        <taxon>Fungi</taxon>
        <taxon>Dikarya</taxon>
        <taxon>Basidiomycota</taxon>
        <taxon>Pucciniomycotina</taxon>
        <taxon>Pucciniomycetes</taxon>
        <taxon>Pucciniales</taxon>
        <taxon>Pucciniaceae</taxon>
        <taxon>Puccinia</taxon>
    </lineage>
</organism>
<sequence>MDMIIITPELLIKTFNGNELGYQRAHISDYKRYRTLGTCSEIGGPGRKVKELECSKTFLRQLYNKFQKFLLNSTISLQEDLKLRILCKFKRGSAVVGQRSRPRFFSLRWFTCSIPYSCTRGHAPALRN</sequence>
<protein>
    <submittedName>
        <fullName evidence="1">Uncharacterized protein</fullName>
    </submittedName>
</protein>
<accession>A0A5B0R3V2</accession>
<dbReference type="EMBL" id="VDEP01000245">
    <property type="protein sequence ID" value="KAA1120351.1"/>
    <property type="molecule type" value="Genomic_DNA"/>
</dbReference>
<reference evidence="1 2" key="1">
    <citation type="submission" date="2019-05" db="EMBL/GenBank/DDBJ databases">
        <title>Emergence of the Ug99 lineage of the wheat stem rust pathogen through somatic hybridization.</title>
        <authorList>
            <person name="Li F."/>
            <person name="Upadhyaya N.M."/>
            <person name="Sperschneider J."/>
            <person name="Matny O."/>
            <person name="Nguyen-Phuc H."/>
            <person name="Mago R."/>
            <person name="Raley C."/>
            <person name="Miller M.E."/>
            <person name="Silverstein K.A.T."/>
            <person name="Henningsen E."/>
            <person name="Hirsch C.D."/>
            <person name="Visser B."/>
            <person name="Pretorius Z.A."/>
            <person name="Steffenson B.J."/>
            <person name="Schwessinger B."/>
            <person name="Dodds P.N."/>
            <person name="Figueroa M."/>
        </authorList>
    </citation>
    <scope>NUCLEOTIDE SEQUENCE [LARGE SCALE GENOMIC DNA]</scope>
    <source>
        <strain evidence="1 2">Ug99</strain>
    </source>
</reference>
<evidence type="ECO:0000313" key="2">
    <source>
        <dbReference type="Proteomes" id="UP000325313"/>
    </source>
</evidence>
<comment type="caution">
    <text evidence="1">The sequence shown here is derived from an EMBL/GenBank/DDBJ whole genome shotgun (WGS) entry which is preliminary data.</text>
</comment>
<gene>
    <name evidence="1" type="ORF">PGTUg99_017384</name>
</gene>
<proteinExistence type="predicted"/>
<name>A0A5B0R3V2_PUCGR</name>
<dbReference type="AlphaFoldDB" id="A0A5B0R3V2"/>
<evidence type="ECO:0000313" key="1">
    <source>
        <dbReference type="EMBL" id="KAA1120351.1"/>
    </source>
</evidence>